<evidence type="ECO:0000313" key="3">
    <source>
        <dbReference type="Proteomes" id="UP000534186"/>
    </source>
</evidence>
<dbReference type="EMBL" id="JACCCV010000002">
    <property type="protein sequence ID" value="NYF53934.1"/>
    <property type="molecule type" value="Genomic_DNA"/>
</dbReference>
<evidence type="ECO:0000256" key="1">
    <source>
        <dbReference type="SAM" id="MobiDB-lite"/>
    </source>
</evidence>
<gene>
    <name evidence="2" type="ORF">HDF12_004333</name>
</gene>
<dbReference type="Proteomes" id="UP000534186">
    <property type="component" value="Unassembled WGS sequence"/>
</dbReference>
<dbReference type="AlphaFoldDB" id="A0A7Y9NR02"/>
<protein>
    <submittedName>
        <fullName evidence="2">Uncharacterized protein</fullName>
    </submittedName>
</protein>
<sequence>MPVVNQAFAKKDSRKKKQSAAAFGPAKTDWPVGYRGLVAKGTQT</sequence>
<proteinExistence type="predicted"/>
<reference evidence="2 3" key="1">
    <citation type="submission" date="2020-07" db="EMBL/GenBank/DDBJ databases">
        <title>Genomic Encyclopedia of Type Strains, Phase IV (KMG-V): Genome sequencing to study the core and pangenomes of soil and plant-associated prokaryotes.</title>
        <authorList>
            <person name="Whitman W."/>
        </authorList>
    </citation>
    <scope>NUCLEOTIDE SEQUENCE [LARGE SCALE GENOMIC DNA]</scope>
    <source>
        <strain evidence="2 3">M8UP30</strain>
    </source>
</reference>
<comment type="caution">
    <text evidence="2">The sequence shown here is derived from an EMBL/GenBank/DDBJ whole genome shotgun (WGS) entry which is preliminary data.</text>
</comment>
<organism evidence="2 3">
    <name type="scientific">Tunturiibacter lichenicola</name>
    <dbReference type="NCBI Taxonomy" id="2051959"/>
    <lineage>
        <taxon>Bacteria</taxon>
        <taxon>Pseudomonadati</taxon>
        <taxon>Acidobacteriota</taxon>
        <taxon>Terriglobia</taxon>
        <taxon>Terriglobales</taxon>
        <taxon>Acidobacteriaceae</taxon>
        <taxon>Tunturiibacter</taxon>
    </lineage>
</organism>
<name>A0A7Y9NR02_9BACT</name>
<accession>A0A7Y9NR02</accession>
<feature type="region of interest" description="Disordered" evidence="1">
    <location>
        <begin position="1"/>
        <end position="24"/>
    </location>
</feature>
<evidence type="ECO:0000313" key="2">
    <source>
        <dbReference type="EMBL" id="NYF53934.1"/>
    </source>
</evidence>